<accession>A0ACB9BP86</accession>
<dbReference type="EMBL" id="CM042014">
    <property type="protein sequence ID" value="KAI3723844.1"/>
    <property type="molecule type" value="Genomic_DNA"/>
</dbReference>
<name>A0ACB9BP86_CICIN</name>
<evidence type="ECO:0000313" key="1">
    <source>
        <dbReference type="EMBL" id="KAI3723844.1"/>
    </source>
</evidence>
<dbReference type="Proteomes" id="UP001055811">
    <property type="component" value="Linkage Group LG06"/>
</dbReference>
<keyword evidence="2" id="KW-1185">Reference proteome</keyword>
<gene>
    <name evidence="1" type="ORF">L2E82_35605</name>
</gene>
<comment type="caution">
    <text evidence="1">The sequence shown here is derived from an EMBL/GenBank/DDBJ whole genome shotgun (WGS) entry which is preliminary data.</text>
</comment>
<organism evidence="1 2">
    <name type="scientific">Cichorium intybus</name>
    <name type="common">Chicory</name>
    <dbReference type="NCBI Taxonomy" id="13427"/>
    <lineage>
        <taxon>Eukaryota</taxon>
        <taxon>Viridiplantae</taxon>
        <taxon>Streptophyta</taxon>
        <taxon>Embryophyta</taxon>
        <taxon>Tracheophyta</taxon>
        <taxon>Spermatophyta</taxon>
        <taxon>Magnoliopsida</taxon>
        <taxon>eudicotyledons</taxon>
        <taxon>Gunneridae</taxon>
        <taxon>Pentapetalae</taxon>
        <taxon>asterids</taxon>
        <taxon>campanulids</taxon>
        <taxon>Asterales</taxon>
        <taxon>Asteraceae</taxon>
        <taxon>Cichorioideae</taxon>
        <taxon>Cichorieae</taxon>
        <taxon>Cichoriinae</taxon>
        <taxon>Cichorium</taxon>
    </lineage>
</organism>
<sequence length="83" mass="9275">MSNDDPAPAAAPPPPPPPESQRGSLSKVEGILVRSADELQALQDERKVCQSFFSHNFHCNQKPFYRSCKIKNTMTKQNPQEAH</sequence>
<protein>
    <submittedName>
        <fullName evidence="1">Uncharacterized protein</fullName>
    </submittedName>
</protein>
<reference evidence="2" key="1">
    <citation type="journal article" date="2022" name="Mol. Ecol. Resour.">
        <title>The genomes of chicory, endive, great burdock and yacon provide insights into Asteraceae palaeo-polyploidization history and plant inulin production.</title>
        <authorList>
            <person name="Fan W."/>
            <person name="Wang S."/>
            <person name="Wang H."/>
            <person name="Wang A."/>
            <person name="Jiang F."/>
            <person name="Liu H."/>
            <person name="Zhao H."/>
            <person name="Xu D."/>
            <person name="Zhang Y."/>
        </authorList>
    </citation>
    <scope>NUCLEOTIDE SEQUENCE [LARGE SCALE GENOMIC DNA]</scope>
    <source>
        <strain evidence="2">cv. Punajuju</strain>
    </source>
</reference>
<evidence type="ECO:0000313" key="2">
    <source>
        <dbReference type="Proteomes" id="UP001055811"/>
    </source>
</evidence>
<proteinExistence type="predicted"/>
<reference evidence="1 2" key="2">
    <citation type="journal article" date="2022" name="Mol. Ecol. Resour.">
        <title>The genomes of chicory, endive, great burdock and yacon provide insights into Asteraceae paleo-polyploidization history and plant inulin production.</title>
        <authorList>
            <person name="Fan W."/>
            <person name="Wang S."/>
            <person name="Wang H."/>
            <person name="Wang A."/>
            <person name="Jiang F."/>
            <person name="Liu H."/>
            <person name="Zhao H."/>
            <person name="Xu D."/>
            <person name="Zhang Y."/>
        </authorList>
    </citation>
    <scope>NUCLEOTIDE SEQUENCE [LARGE SCALE GENOMIC DNA]</scope>
    <source>
        <strain evidence="2">cv. Punajuju</strain>
        <tissue evidence="1">Leaves</tissue>
    </source>
</reference>